<dbReference type="EMBL" id="CP016415">
    <property type="protein sequence ID" value="ANU39051.1"/>
    <property type="molecule type" value="Genomic_DNA"/>
</dbReference>
<dbReference type="PROSITE" id="PS50043">
    <property type="entry name" value="HTH_LUXR_2"/>
    <property type="match status" value="1"/>
</dbReference>
<dbReference type="PROSITE" id="PS00622">
    <property type="entry name" value="HTH_LUXR_1"/>
    <property type="match status" value="1"/>
</dbReference>
<dbReference type="PANTHER" id="PTHR44688">
    <property type="entry name" value="DNA-BINDING TRANSCRIPTIONAL ACTIVATOR DEVR_DOSR"/>
    <property type="match status" value="1"/>
</dbReference>
<dbReference type="AlphaFoldDB" id="A0A1C7FGJ0"/>
<dbReference type="SUPFAM" id="SSF46894">
    <property type="entry name" value="C-terminal effector domain of the bipartite response regulators"/>
    <property type="match status" value="1"/>
</dbReference>
<dbReference type="InterPro" id="IPR016032">
    <property type="entry name" value="Sig_transdc_resp-reg_C-effctor"/>
</dbReference>
<reference evidence="5 6" key="1">
    <citation type="submission" date="2016-07" db="EMBL/GenBank/DDBJ databases">
        <title>Genome sequencing of Vibrio scophthalmi strain VS-05, an isolated from Paralichthys olivaceus.</title>
        <authorList>
            <person name="Han H.-J."/>
        </authorList>
    </citation>
    <scope>NUCLEOTIDE SEQUENCE [LARGE SCALE GENOMIC DNA]</scope>
    <source>
        <strain evidence="5 6">VS-05</strain>
    </source>
</reference>
<dbReference type="GeneID" id="96874221"/>
<evidence type="ECO:0000256" key="2">
    <source>
        <dbReference type="ARBA" id="ARBA00023125"/>
    </source>
</evidence>
<evidence type="ECO:0000259" key="4">
    <source>
        <dbReference type="PROSITE" id="PS50043"/>
    </source>
</evidence>
<dbReference type="Gene3D" id="3.40.50.2300">
    <property type="match status" value="1"/>
</dbReference>
<accession>A0A1C7FGJ0</accession>
<proteinExistence type="predicted"/>
<dbReference type="PRINTS" id="PR00038">
    <property type="entry name" value="HTHLUXR"/>
</dbReference>
<keyword evidence="6" id="KW-1185">Reference proteome</keyword>
<keyword evidence="3" id="KW-0804">Transcription</keyword>
<dbReference type="Proteomes" id="UP000092528">
    <property type="component" value="Chromosome 2"/>
</dbReference>
<dbReference type="InterPro" id="IPR000792">
    <property type="entry name" value="Tscrpt_reg_LuxR_C"/>
</dbReference>
<dbReference type="GO" id="GO:0003677">
    <property type="term" value="F:DNA binding"/>
    <property type="evidence" value="ECO:0007669"/>
    <property type="project" value="UniProtKB-KW"/>
</dbReference>
<dbReference type="GO" id="GO:0006355">
    <property type="term" value="P:regulation of DNA-templated transcription"/>
    <property type="evidence" value="ECO:0007669"/>
    <property type="project" value="InterPro"/>
</dbReference>
<protein>
    <submittedName>
        <fullName evidence="5">Response regulator protein TmoT</fullName>
    </submittedName>
</protein>
<dbReference type="PANTHER" id="PTHR44688:SF16">
    <property type="entry name" value="DNA-BINDING TRANSCRIPTIONAL ACTIVATOR DEVR_DOSR"/>
    <property type="match status" value="1"/>
</dbReference>
<dbReference type="InterPro" id="IPR036388">
    <property type="entry name" value="WH-like_DNA-bd_sf"/>
</dbReference>
<evidence type="ECO:0000313" key="5">
    <source>
        <dbReference type="EMBL" id="ANU39051.1"/>
    </source>
</evidence>
<organism evidence="5 6">
    <name type="scientific">Vibrio scophthalmi</name>
    <dbReference type="NCBI Taxonomy" id="45658"/>
    <lineage>
        <taxon>Bacteria</taxon>
        <taxon>Pseudomonadati</taxon>
        <taxon>Pseudomonadota</taxon>
        <taxon>Gammaproteobacteria</taxon>
        <taxon>Vibrionales</taxon>
        <taxon>Vibrionaceae</taxon>
        <taxon>Vibrio</taxon>
    </lineage>
</organism>
<keyword evidence="1" id="KW-0805">Transcription regulation</keyword>
<dbReference type="CDD" id="cd06170">
    <property type="entry name" value="LuxR_C_like"/>
    <property type="match status" value="1"/>
</dbReference>
<keyword evidence="2" id="KW-0238">DNA-binding</keyword>
<evidence type="ECO:0000313" key="6">
    <source>
        <dbReference type="Proteomes" id="UP000092528"/>
    </source>
</evidence>
<dbReference type="Gene3D" id="1.10.10.10">
    <property type="entry name" value="Winged helix-like DNA-binding domain superfamily/Winged helix DNA-binding domain"/>
    <property type="match status" value="1"/>
</dbReference>
<feature type="domain" description="HTH luxR-type" evidence="4">
    <location>
        <begin position="143"/>
        <end position="208"/>
    </location>
</feature>
<name>A0A1C7FGJ0_9VIBR</name>
<dbReference type="SMART" id="SM00421">
    <property type="entry name" value="HTH_LUXR"/>
    <property type="match status" value="1"/>
</dbReference>
<gene>
    <name evidence="5" type="ORF">VSVS05_04015</name>
</gene>
<dbReference type="RefSeq" id="WP_065546646.1">
    <property type="nucleotide sequence ID" value="NZ_CP016415.1"/>
</dbReference>
<evidence type="ECO:0000256" key="3">
    <source>
        <dbReference type="ARBA" id="ARBA00023163"/>
    </source>
</evidence>
<evidence type="ECO:0000256" key="1">
    <source>
        <dbReference type="ARBA" id="ARBA00023015"/>
    </source>
</evidence>
<dbReference type="Pfam" id="PF00196">
    <property type="entry name" value="GerE"/>
    <property type="match status" value="1"/>
</dbReference>
<dbReference type="PATRIC" id="fig|45658.7.peg.3983"/>
<sequence>MAKKHVVILSDKNLHSGLMERQLHDELDINISTIPHSLLATTTNDQQTELVLLDFEHIEPLMQTNQMPNFDLLGVGVLVHNTPEAELEQPFLYWHSLKGILINTSPIHHLHQSVGYILNGGLWLPRKCLEKLVQIKRDPSLLRCAMYNSLTTRERQVLDHVAAGLSNKQIAKQLFLSESTIKSHIYRVYKKLDIHKRKDAMRMTKAIDNESQNSS</sequence>
<dbReference type="STRING" id="45658.VSVS12_03172"/>